<dbReference type="Pfam" id="PF00622">
    <property type="entry name" value="SPRY"/>
    <property type="match status" value="1"/>
</dbReference>
<dbReference type="SUPFAM" id="SSF57845">
    <property type="entry name" value="B-box zinc-binding domain"/>
    <property type="match status" value="1"/>
</dbReference>
<keyword evidence="10" id="KW-1185">Reference proteome</keyword>
<evidence type="ECO:0000256" key="6">
    <source>
        <dbReference type="PROSITE-ProRule" id="PRU00175"/>
    </source>
</evidence>
<dbReference type="FunFam" id="2.60.120.920:FF:000004">
    <property type="entry name" value="Butyrophilin subfamily 1 member A1"/>
    <property type="match status" value="1"/>
</dbReference>
<dbReference type="AlphaFoldDB" id="A0A9Y6MB29"/>
<dbReference type="InterPro" id="IPR003877">
    <property type="entry name" value="SPRY_dom"/>
</dbReference>
<dbReference type="InterPro" id="IPR013320">
    <property type="entry name" value="ConA-like_dom_sf"/>
</dbReference>
<dbReference type="Gene3D" id="3.30.40.10">
    <property type="entry name" value="Zinc/RING finger domain, C3HC4 (zinc finger)"/>
    <property type="match status" value="1"/>
</dbReference>
<dbReference type="CDD" id="cd13733">
    <property type="entry name" value="SPRY_PRY_C-I_1"/>
    <property type="match status" value="1"/>
</dbReference>
<dbReference type="InterPro" id="IPR013083">
    <property type="entry name" value="Znf_RING/FYVE/PHD"/>
</dbReference>
<dbReference type="InterPro" id="IPR006574">
    <property type="entry name" value="PRY"/>
</dbReference>
<dbReference type="Pfam" id="PF13765">
    <property type="entry name" value="PRY"/>
    <property type="match status" value="1"/>
</dbReference>
<dbReference type="InterPro" id="IPR027370">
    <property type="entry name" value="Znf-RING_euk"/>
</dbReference>
<dbReference type="Gene3D" id="3.30.160.60">
    <property type="entry name" value="Classic Zinc Finger"/>
    <property type="match status" value="1"/>
</dbReference>
<gene>
    <name evidence="11 12" type="primary">LOC102196693</name>
</gene>
<dbReference type="GeneID" id="102196693"/>
<dbReference type="InterPro" id="IPR001870">
    <property type="entry name" value="B30.2/SPRY"/>
</dbReference>
<dbReference type="PANTHER" id="PTHR25465:SF49">
    <property type="entry name" value="BLOODTHIRSTY-RELATED GENE FAMILY, MEMBER 1-RELATED"/>
    <property type="match status" value="1"/>
</dbReference>
<evidence type="ECO:0000256" key="3">
    <source>
        <dbReference type="ARBA" id="ARBA00022771"/>
    </source>
</evidence>
<dbReference type="RefSeq" id="XP_005751515.1">
    <property type="nucleotide sequence ID" value="XM_005751458.1"/>
</dbReference>
<keyword evidence="2" id="KW-0479">Metal-binding</keyword>
<organism evidence="10 12">
    <name type="scientific">Pundamilia nyererei</name>
    <dbReference type="NCBI Taxonomy" id="303518"/>
    <lineage>
        <taxon>Eukaryota</taxon>
        <taxon>Metazoa</taxon>
        <taxon>Chordata</taxon>
        <taxon>Craniata</taxon>
        <taxon>Vertebrata</taxon>
        <taxon>Euteleostomi</taxon>
        <taxon>Actinopterygii</taxon>
        <taxon>Neopterygii</taxon>
        <taxon>Teleostei</taxon>
        <taxon>Neoteleostei</taxon>
        <taxon>Acanthomorphata</taxon>
        <taxon>Ovalentaria</taxon>
        <taxon>Cichlomorphae</taxon>
        <taxon>Cichliformes</taxon>
        <taxon>Cichlidae</taxon>
        <taxon>African cichlids</taxon>
        <taxon>Pseudocrenilabrinae</taxon>
        <taxon>Haplochromini</taxon>
        <taxon>Pundamilia</taxon>
    </lineage>
</organism>
<dbReference type="PROSITE" id="PS00518">
    <property type="entry name" value="ZF_RING_1"/>
    <property type="match status" value="1"/>
</dbReference>
<dbReference type="InterPro" id="IPR051051">
    <property type="entry name" value="E3_ubiq-ligase_TRIM/RNF"/>
</dbReference>
<evidence type="ECO:0000259" key="8">
    <source>
        <dbReference type="PROSITE" id="PS50089"/>
    </source>
</evidence>
<dbReference type="SUPFAM" id="SSF57850">
    <property type="entry name" value="RING/U-box"/>
    <property type="match status" value="1"/>
</dbReference>
<keyword evidence="7" id="KW-0175">Coiled coil</keyword>
<dbReference type="InterPro" id="IPR001841">
    <property type="entry name" value="Znf_RING"/>
</dbReference>
<feature type="domain" description="RING-type" evidence="8">
    <location>
        <begin position="20"/>
        <end position="59"/>
    </location>
</feature>
<evidence type="ECO:0000256" key="7">
    <source>
        <dbReference type="SAM" id="Coils"/>
    </source>
</evidence>
<evidence type="ECO:0000256" key="2">
    <source>
        <dbReference type="ARBA" id="ARBA00022723"/>
    </source>
</evidence>
<evidence type="ECO:0000256" key="5">
    <source>
        <dbReference type="ARBA" id="ARBA00022859"/>
    </source>
</evidence>
<dbReference type="PANTHER" id="PTHR25465">
    <property type="entry name" value="B-BOX DOMAIN CONTAINING"/>
    <property type="match status" value="1"/>
</dbReference>
<sequence length="543" mass="61937">MVPTSASPSEPGSLGKHLHCSICMDTFTDPVTTACGHSFCKLCLDRSSHVNDSVCPLCKNYISRIPDVNIVLRDIVKQMKEMQQEDNDEEYTGAAGEVACDVCSDKKLKAKKSCLVCLASYCSVHLDNHLSTERLKGHKLVEPVENLDARACLKHGRPLELYSRERQACICVLCMEGQEEVVSTEDEWKKKRSELDNTKTELNENIDKRKTKTAEIEEAFKSCKDQLDIEWWDIDNVFHAVMDIVEEARARALKPITDRRQVLQKEANGLKHELEAEINNLETAISELDNISVLEDHILFLQKYPSLTDTGDIINWDEVKLDTSLSFGTIRKITTKMLEKIHQEMDKLTLIELKRIPKFSVDVKLDPDSAHQRLVLSEDRKEVKDGGENQELPRFSERFDIFSSVVGQNTLSSGKSYWEVEVNNKTGWDIGLVRGGANRKGKLKLSPDNGYWVIVHYEEDKYAALTAPPVRIHLKEKPEKVGVFVDYEEDLVSFYDVKAESHIYSFTECSFKAELYPYFSPHVKQEEKNAEPLIICREIPMES</sequence>
<dbReference type="PROSITE" id="PS50089">
    <property type="entry name" value="ZF_RING_2"/>
    <property type="match status" value="1"/>
</dbReference>
<dbReference type="InterPro" id="IPR003879">
    <property type="entry name" value="Butyrophylin_SPRY"/>
</dbReference>
<protein>
    <submittedName>
        <fullName evidence="11 12">E3 ubiquitin-protein ligase TRIM21-like</fullName>
    </submittedName>
</protein>
<dbReference type="SUPFAM" id="SSF49899">
    <property type="entry name" value="Concanavalin A-like lectins/glucanases"/>
    <property type="match status" value="1"/>
</dbReference>
<name>A0A9Y6MB29_9CICH</name>
<dbReference type="SMART" id="SM00589">
    <property type="entry name" value="PRY"/>
    <property type="match status" value="1"/>
</dbReference>
<evidence type="ECO:0000313" key="12">
    <source>
        <dbReference type="RefSeq" id="XP_013770942.1"/>
    </source>
</evidence>
<dbReference type="Proteomes" id="UP000695023">
    <property type="component" value="Unplaced"/>
</dbReference>
<evidence type="ECO:0000313" key="11">
    <source>
        <dbReference type="RefSeq" id="XP_005751515.1"/>
    </source>
</evidence>
<dbReference type="PRINTS" id="PR01407">
    <property type="entry name" value="BUTYPHLNCDUF"/>
</dbReference>
<keyword evidence="5" id="KW-0391">Immunity</keyword>
<accession>A0A9Y6MB29</accession>
<keyword evidence="4" id="KW-0862">Zinc</keyword>
<reference evidence="11 12" key="1">
    <citation type="submission" date="2025-04" db="UniProtKB">
        <authorList>
            <consortium name="RefSeq"/>
        </authorList>
    </citation>
    <scope>IDENTIFICATION</scope>
</reference>
<evidence type="ECO:0000313" key="10">
    <source>
        <dbReference type="Proteomes" id="UP000695023"/>
    </source>
</evidence>
<feature type="domain" description="B30.2/SPRY" evidence="9">
    <location>
        <begin position="343"/>
        <end position="537"/>
    </location>
</feature>
<dbReference type="InterPro" id="IPR058030">
    <property type="entry name" value="TRIM8/14/16/25/29/45/65_CC"/>
</dbReference>
<dbReference type="Gene3D" id="2.60.120.920">
    <property type="match status" value="1"/>
</dbReference>
<dbReference type="Gene3D" id="4.10.830.40">
    <property type="match status" value="1"/>
</dbReference>
<dbReference type="GO" id="GO:0008270">
    <property type="term" value="F:zinc ion binding"/>
    <property type="evidence" value="ECO:0007669"/>
    <property type="project" value="UniProtKB-KW"/>
</dbReference>
<dbReference type="PROSITE" id="PS50188">
    <property type="entry name" value="B302_SPRY"/>
    <property type="match status" value="1"/>
</dbReference>
<dbReference type="InterPro" id="IPR017907">
    <property type="entry name" value="Znf_RING_CS"/>
</dbReference>
<proteinExistence type="predicted"/>
<evidence type="ECO:0000256" key="4">
    <source>
        <dbReference type="ARBA" id="ARBA00022833"/>
    </source>
</evidence>
<dbReference type="Pfam" id="PF13445">
    <property type="entry name" value="zf-RING_UBOX"/>
    <property type="match status" value="1"/>
</dbReference>
<dbReference type="SMART" id="SM00449">
    <property type="entry name" value="SPRY"/>
    <property type="match status" value="1"/>
</dbReference>
<dbReference type="GO" id="GO:0005737">
    <property type="term" value="C:cytoplasm"/>
    <property type="evidence" value="ECO:0007669"/>
    <property type="project" value="UniProtKB-ARBA"/>
</dbReference>
<evidence type="ECO:0000259" key="9">
    <source>
        <dbReference type="PROSITE" id="PS50188"/>
    </source>
</evidence>
<dbReference type="GO" id="GO:0045087">
    <property type="term" value="P:innate immune response"/>
    <property type="evidence" value="ECO:0007669"/>
    <property type="project" value="UniProtKB-KW"/>
</dbReference>
<dbReference type="SMART" id="SM00184">
    <property type="entry name" value="RING"/>
    <property type="match status" value="1"/>
</dbReference>
<dbReference type="CDD" id="cd19769">
    <property type="entry name" value="Bbox2_TRIM16-like"/>
    <property type="match status" value="1"/>
</dbReference>
<evidence type="ECO:0000256" key="1">
    <source>
        <dbReference type="ARBA" id="ARBA00022588"/>
    </source>
</evidence>
<dbReference type="Pfam" id="PF25600">
    <property type="entry name" value="TRIM_CC"/>
    <property type="match status" value="1"/>
</dbReference>
<dbReference type="InterPro" id="IPR043136">
    <property type="entry name" value="B30.2/SPRY_sf"/>
</dbReference>
<dbReference type="RefSeq" id="XP_013770942.1">
    <property type="nucleotide sequence ID" value="XM_013915488.1"/>
</dbReference>
<feature type="coiled-coil region" evidence="7">
    <location>
        <begin position="260"/>
        <end position="291"/>
    </location>
</feature>
<keyword evidence="1" id="KW-0399">Innate immunity</keyword>
<keyword evidence="3 6" id="KW-0863">Zinc-finger</keyword>